<dbReference type="SUPFAM" id="SSF51556">
    <property type="entry name" value="Metallo-dependent hydrolases"/>
    <property type="match status" value="1"/>
</dbReference>
<evidence type="ECO:0000256" key="6">
    <source>
        <dbReference type="PIRNR" id="PIRNR001222"/>
    </source>
</evidence>
<dbReference type="Pfam" id="PF01979">
    <property type="entry name" value="Amidohydro_1"/>
    <property type="match status" value="1"/>
</dbReference>
<comment type="catalytic activity">
    <reaction evidence="6">
        <text>urea + 2 H2O + H(+) = hydrogencarbonate + 2 NH4(+)</text>
        <dbReference type="Rhea" id="RHEA:20557"/>
        <dbReference type="ChEBI" id="CHEBI:15377"/>
        <dbReference type="ChEBI" id="CHEBI:15378"/>
        <dbReference type="ChEBI" id="CHEBI:16199"/>
        <dbReference type="ChEBI" id="CHEBI:17544"/>
        <dbReference type="ChEBI" id="CHEBI:28938"/>
        <dbReference type="EC" id="3.5.1.5"/>
    </reaction>
</comment>
<dbReference type="HAMAP" id="MF_01953">
    <property type="entry name" value="Urease_alpha"/>
    <property type="match status" value="1"/>
</dbReference>
<dbReference type="InterPro" id="IPR002019">
    <property type="entry name" value="Urease_beta-like"/>
</dbReference>
<evidence type="ECO:0000256" key="2">
    <source>
        <dbReference type="ARBA" id="ARBA00012934"/>
    </source>
</evidence>
<dbReference type="HAMAP" id="MF_01954">
    <property type="entry name" value="Urease_beta"/>
    <property type="match status" value="1"/>
</dbReference>
<feature type="binding site" evidence="8">
    <location>
        <position position="488"/>
    </location>
    <ligand>
        <name>Ni(2+)</name>
        <dbReference type="ChEBI" id="CHEBI:49786"/>
        <label>2</label>
    </ligand>
</feature>
<dbReference type="GO" id="GO:0043419">
    <property type="term" value="P:urea catabolic process"/>
    <property type="evidence" value="ECO:0007669"/>
    <property type="project" value="UniProtKB-UniPathway"/>
</dbReference>
<dbReference type="Gene3D" id="3.20.20.140">
    <property type="entry name" value="Metal-dependent hydrolases"/>
    <property type="match status" value="2"/>
</dbReference>
<dbReference type="InterPro" id="IPR005848">
    <property type="entry name" value="Urease_asu"/>
</dbReference>
<dbReference type="InterPro" id="IPR032466">
    <property type="entry name" value="Metal_Hydrolase"/>
</dbReference>
<dbReference type="PANTHER" id="PTHR43440">
    <property type="entry name" value="UREASE"/>
    <property type="match status" value="1"/>
</dbReference>
<dbReference type="SUPFAM" id="SSF54111">
    <property type="entry name" value="Urease, gamma-subunit"/>
    <property type="match status" value="1"/>
</dbReference>
<evidence type="ECO:0000256" key="1">
    <source>
        <dbReference type="ARBA" id="ARBA00004897"/>
    </source>
</evidence>
<dbReference type="PIRSF" id="PIRSF001222">
    <property type="entry name" value="Urease"/>
    <property type="match status" value="1"/>
</dbReference>
<evidence type="ECO:0000259" key="11">
    <source>
        <dbReference type="PROSITE" id="PS51368"/>
    </source>
</evidence>
<proteinExistence type="inferred from homology"/>
<keyword evidence="5 6" id="KW-0378">Hydrolase</keyword>
<dbReference type="InterPro" id="IPR008221">
    <property type="entry name" value="Urease"/>
</dbReference>
<dbReference type="Pfam" id="PF00699">
    <property type="entry name" value="Urease_beta"/>
    <property type="match status" value="1"/>
</dbReference>
<comment type="caution">
    <text evidence="12">The sequence shown here is derived from an EMBL/GenBank/DDBJ whole genome shotgun (WGS) entry which is preliminary data.</text>
</comment>
<feature type="domain" description="Urease" evidence="11">
    <location>
        <begin position="371"/>
        <end position="847"/>
    </location>
</feature>
<dbReference type="InterPro" id="IPR050112">
    <property type="entry name" value="Urease_alpha_subunit"/>
</dbReference>
<dbReference type="InterPro" id="IPR029754">
    <property type="entry name" value="Urease_Ni-bd"/>
</dbReference>
<dbReference type="NCBIfam" id="NF009686">
    <property type="entry name" value="PRK13207.1"/>
    <property type="match status" value="1"/>
</dbReference>
<feature type="binding site" evidence="8">
    <location>
        <position position="378"/>
    </location>
    <ligand>
        <name>Ni(2+)</name>
        <dbReference type="ChEBI" id="CHEBI:49786"/>
        <label>1</label>
    </ligand>
</feature>
<dbReference type="Gene3D" id="3.30.280.10">
    <property type="entry name" value="Urease, gamma-like subunit"/>
    <property type="match status" value="1"/>
</dbReference>
<dbReference type="NCBIfam" id="TIGR01792">
    <property type="entry name" value="urease_alph"/>
    <property type="match status" value="1"/>
</dbReference>
<evidence type="ECO:0000313" key="12">
    <source>
        <dbReference type="EMBL" id="RWA06199.1"/>
    </source>
</evidence>
<feature type="binding site" evidence="8">
    <location>
        <position position="602"/>
    </location>
    <ligand>
        <name>Ni(2+)</name>
        <dbReference type="ChEBI" id="CHEBI:49786"/>
        <label>1</label>
    </ligand>
</feature>
<dbReference type="EMBL" id="RYZI01000358">
    <property type="protein sequence ID" value="RWA06199.1"/>
    <property type="molecule type" value="Genomic_DNA"/>
</dbReference>
<dbReference type="Pfam" id="PF00547">
    <property type="entry name" value="Urease_gamma"/>
    <property type="match status" value="1"/>
</dbReference>
<dbReference type="PROSITE" id="PS51368">
    <property type="entry name" value="UREASE_3"/>
    <property type="match status" value="1"/>
</dbReference>
<dbReference type="InterPro" id="IPR036461">
    <property type="entry name" value="Urease_betasu_sf"/>
</dbReference>
<dbReference type="InterPro" id="IPR006680">
    <property type="entry name" value="Amidohydro-rel"/>
</dbReference>
<dbReference type="InterPro" id="IPR011612">
    <property type="entry name" value="Urease_alpha_N_dom"/>
</dbReference>
<dbReference type="NCBIfam" id="NF009682">
    <property type="entry name" value="PRK13203.1"/>
    <property type="match status" value="1"/>
</dbReference>
<keyword evidence="3 6" id="KW-0533">Nickel</keyword>
<evidence type="ECO:0000256" key="5">
    <source>
        <dbReference type="ARBA" id="ARBA00022801"/>
    </source>
</evidence>
<dbReference type="InterPro" id="IPR002026">
    <property type="entry name" value="Urease_gamma/gamma-beta_su"/>
</dbReference>
<keyword evidence="13" id="KW-1185">Reference proteome</keyword>
<dbReference type="STRING" id="363999.A0A439CVK0"/>
<dbReference type="InterPro" id="IPR017951">
    <property type="entry name" value="Urease_asu_c"/>
</dbReference>
<dbReference type="InterPro" id="IPR011059">
    <property type="entry name" value="Metal-dep_hydrolase_composite"/>
</dbReference>
<dbReference type="PANTHER" id="PTHR43440:SF1">
    <property type="entry name" value="UREASE"/>
    <property type="match status" value="1"/>
</dbReference>
<dbReference type="InterPro" id="IPR017950">
    <property type="entry name" value="Urease_AS"/>
</dbReference>
<comment type="PTM">
    <text evidence="7">Carbamylation allows a single lysine to coordinate two nickel ions.</text>
</comment>
<evidence type="ECO:0000256" key="4">
    <source>
        <dbReference type="ARBA" id="ARBA00022723"/>
    </source>
</evidence>
<evidence type="ECO:0000256" key="10">
    <source>
        <dbReference type="PROSITE-ProRule" id="PRU00700"/>
    </source>
</evidence>
<dbReference type="Gene3D" id="2.10.150.10">
    <property type="entry name" value="Urease, beta subunit"/>
    <property type="match status" value="1"/>
</dbReference>
<feature type="binding site" evidence="10">
    <location>
        <position position="461"/>
    </location>
    <ligand>
        <name>substrate</name>
    </ligand>
</feature>
<feature type="binding site" description="via carbamate group" evidence="8">
    <location>
        <position position="459"/>
    </location>
    <ligand>
        <name>Ni(2+)</name>
        <dbReference type="ChEBI" id="CHEBI:49786"/>
        <label>2</label>
    </ligand>
</feature>
<dbReference type="Proteomes" id="UP000286045">
    <property type="component" value="Unassembled WGS sequence"/>
</dbReference>
<dbReference type="SUPFAM" id="SSF51338">
    <property type="entry name" value="Composite domain of metallo-dependent hydrolases"/>
    <property type="match status" value="1"/>
</dbReference>
<protein>
    <recommendedName>
        <fullName evidence="2 6">Urease</fullName>
        <ecNumber evidence="2 6">3.5.1.5</ecNumber>
    </recommendedName>
    <alternativeName>
        <fullName evidence="6">Urea amidohydrolase</fullName>
    </alternativeName>
</protein>
<dbReference type="SUPFAM" id="SSF51278">
    <property type="entry name" value="Urease, beta-subunit"/>
    <property type="match status" value="1"/>
</dbReference>
<dbReference type="Pfam" id="PF00449">
    <property type="entry name" value="Urease_alpha"/>
    <property type="match status" value="1"/>
</dbReference>
<dbReference type="CDD" id="cd00390">
    <property type="entry name" value="Urease_gamma"/>
    <property type="match status" value="1"/>
</dbReference>
<evidence type="ECO:0000313" key="13">
    <source>
        <dbReference type="Proteomes" id="UP000286045"/>
    </source>
</evidence>
<comment type="pathway">
    <text evidence="1 6">Nitrogen metabolism; urea degradation; CO(2) and NH(3) from urea (urease route): step 1/1.</text>
</comment>
<feature type="binding site" evidence="8">
    <location>
        <position position="376"/>
    </location>
    <ligand>
        <name>Ni(2+)</name>
        <dbReference type="ChEBI" id="CHEBI:49786"/>
        <label>1</label>
    </ligand>
</feature>
<feature type="active site" description="Proton donor" evidence="9 10">
    <location>
        <position position="562"/>
    </location>
</feature>
<dbReference type="CDD" id="cd00375">
    <property type="entry name" value="Urease_alpha"/>
    <property type="match status" value="1"/>
</dbReference>
<evidence type="ECO:0000256" key="3">
    <source>
        <dbReference type="ARBA" id="ARBA00022596"/>
    </source>
</evidence>
<keyword evidence="4 6" id="KW-0479">Metal-binding</keyword>
<dbReference type="Gene3D" id="2.30.40.10">
    <property type="entry name" value="Urease, subunit C, domain 1"/>
    <property type="match status" value="2"/>
</dbReference>
<comment type="cofactor">
    <cofactor evidence="8">
        <name>Ni cation</name>
        <dbReference type="ChEBI" id="CHEBI:25516"/>
    </cofactor>
    <text evidence="8">Binds 2 nickel ions per subunit.</text>
</comment>
<feature type="modified residue" description="N6-carboxylysine" evidence="7">
    <location>
        <position position="459"/>
    </location>
</feature>
<dbReference type="NCBIfam" id="TIGR00192">
    <property type="entry name" value="urease_beta"/>
    <property type="match status" value="1"/>
</dbReference>
<dbReference type="GO" id="GO:0009039">
    <property type="term" value="F:urease activity"/>
    <property type="evidence" value="ECO:0007669"/>
    <property type="project" value="UniProtKB-EC"/>
</dbReference>
<name>A0A439CVK0_9PEZI</name>
<dbReference type="PROSITE" id="PS01120">
    <property type="entry name" value="UREASE_1"/>
    <property type="match status" value="1"/>
</dbReference>
<accession>A0A439CVK0</accession>
<evidence type="ECO:0000256" key="7">
    <source>
        <dbReference type="PIRSR" id="PIRSR001222-50"/>
    </source>
</evidence>
<reference evidence="12 13" key="1">
    <citation type="submission" date="2018-12" db="EMBL/GenBank/DDBJ databases">
        <title>Draft genome sequence of Xylaria grammica IHI A82.</title>
        <authorList>
            <person name="Buettner E."/>
            <person name="Kellner H."/>
        </authorList>
    </citation>
    <scope>NUCLEOTIDE SEQUENCE [LARGE SCALE GENOMIC DNA]</scope>
    <source>
        <strain evidence="12 13">IHI A82</strain>
    </source>
</reference>
<gene>
    <name evidence="12" type="ORF">EKO27_g8900</name>
</gene>
<evidence type="ECO:0000256" key="9">
    <source>
        <dbReference type="PIRSR" id="PIRSR611612-52"/>
    </source>
</evidence>
<dbReference type="InterPro" id="IPR036463">
    <property type="entry name" value="Urease_gamma_sf"/>
</dbReference>
<organism evidence="12 13">
    <name type="scientific">Xylaria grammica</name>
    <dbReference type="NCBI Taxonomy" id="363999"/>
    <lineage>
        <taxon>Eukaryota</taxon>
        <taxon>Fungi</taxon>
        <taxon>Dikarya</taxon>
        <taxon>Ascomycota</taxon>
        <taxon>Pezizomycotina</taxon>
        <taxon>Sordariomycetes</taxon>
        <taxon>Xylariomycetidae</taxon>
        <taxon>Xylariales</taxon>
        <taxon>Xylariaceae</taxon>
        <taxon>Xylaria</taxon>
    </lineage>
</organism>
<dbReference type="GO" id="GO:0035550">
    <property type="term" value="C:urease complex"/>
    <property type="evidence" value="ECO:0007669"/>
    <property type="project" value="InterPro"/>
</dbReference>
<evidence type="ECO:0000256" key="8">
    <source>
        <dbReference type="PIRSR" id="PIRSR001222-51"/>
    </source>
</evidence>
<dbReference type="PRINTS" id="PR01752">
    <property type="entry name" value="UREASE"/>
</dbReference>
<feature type="binding site" description="via carbamate group" evidence="8">
    <location>
        <position position="459"/>
    </location>
    <ligand>
        <name>Ni(2+)</name>
        <dbReference type="ChEBI" id="CHEBI:49786"/>
        <label>1</label>
    </ligand>
</feature>
<dbReference type="CDD" id="cd00407">
    <property type="entry name" value="Urease_beta"/>
    <property type="match status" value="1"/>
</dbReference>
<dbReference type="EC" id="3.5.1.5" evidence="2 6"/>
<feature type="binding site" evidence="8">
    <location>
        <position position="514"/>
    </location>
    <ligand>
        <name>Ni(2+)</name>
        <dbReference type="ChEBI" id="CHEBI:49786"/>
        <label>2</label>
    </ligand>
</feature>
<sequence length="847" mass="91071">MRATQALIANNLQELIRDGQHTVADLMCIGSTMLGRRHVLPSVVSTLHEIQVEGTFPTGTYLVTVHNPIATEHGDLAKALYGSFLPVPSGDLFPRSPASAYDAENAPGAVVVVKGRVTINEGRRRVKVKVTSKGDRPIQVGSHYHFIETNPQLSFDRKLAYGCRLDIPAGTSVRFEPGDTKTVTLVEIGGHRAIYGGNNLAEGKLDLSRVDDIITKLQQAGFAHEPQPTAGLVGDANVEPFTMDRAAYRTMFGPTTGDRVRLGSTDLWVKVEKDMTVYGDECKFGGGKTLREGMGQMSGCADADSLDLVVTNALIVDYTGIYKADIGVKGGLIVGIGKAGNPDVMDGVTDGMIVGSCTDVIAGENKIVTAGGMDSHIHFICPQQAYESIASGITTLLGGGVGPSAGTSATTCTPGAHYTRQMLQACDELPVNIGITGKGNDSATGPLREQILAGQCGLKLHEDWGTTPAAIDACLTVCDELDVQCLIHTDTLNESGYVESTLAAFKGRTIHTYHTEGAGGGHAPDIISVVEHPNVLPSSTNPTRPYTRNTLDEHLDMLMVCHHLSRDIPEDVAFAESRIRAETIAAEDVLHDRGAISMMSSDSQAMGRCGEVILRTWNTAHKNKVQRGTLPEDQGTGADNFRVKRYVSKYTVNPARAQGMGHLIGSIEIGKLADLVLWDPAWFGAKPSTVVKSGLIAWAQMYTLPLPGSLFIRLVHTRNTSRTKAAYHGDPFTYLSMYRPQGDPNASIPTVQPVIARPMYAPLVPSTSVVFVSQASITNGAVASYGLRKRIEPVRGCRSVGKKDMAFNDVMPRMRVDPERYTVEADGELCTAEPSTELPLAQDWFVY</sequence>
<dbReference type="UniPathway" id="UPA00258">
    <property type="reaction ID" value="UER00370"/>
</dbReference>
<dbReference type="AlphaFoldDB" id="A0A439CVK0"/>
<dbReference type="GO" id="GO:0016151">
    <property type="term" value="F:nickel cation binding"/>
    <property type="evidence" value="ECO:0007669"/>
    <property type="project" value="InterPro"/>
</dbReference>
<dbReference type="PROSITE" id="PS00145">
    <property type="entry name" value="UREASE_2"/>
    <property type="match status" value="1"/>
</dbReference>